<keyword evidence="1" id="KW-0812">Transmembrane</keyword>
<organism evidence="3 4">
    <name type="scientific">Globodera rostochiensis</name>
    <name type="common">Golden nematode worm</name>
    <name type="synonym">Heterodera rostochiensis</name>
    <dbReference type="NCBI Taxonomy" id="31243"/>
    <lineage>
        <taxon>Eukaryota</taxon>
        <taxon>Metazoa</taxon>
        <taxon>Ecdysozoa</taxon>
        <taxon>Nematoda</taxon>
        <taxon>Chromadorea</taxon>
        <taxon>Rhabditida</taxon>
        <taxon>Tylenchina</taxon>
        <taxon>Tylenchomorpha</taxon>
        <taxon>Tylenchoidea</taxon>
        <taxon>Heteroderidae</taxon>
        <taxon>Heteroderinae</taxon>
        <taxon>Globodera</taxon>
    </lineage>
</organism>
<name>A0A914GRI5_GLORO</name>
<evidence type="ECO:0000256" key="2">
    <source>
        <dbReference type="SAM" id="SignalP"/>
    </source>
</evidence>
<feature type="signal peptide" evidence="2">
    <location>
        <begin position="1"/>
        <end position="20"/>
    </location>
</feature>
<reference evidence="4" key="1">
    <citation type="submission" date="2022-11" db="UniProtKB">
        <authorList>
            <consortium name="WormBaseParasite"/>
        </authorList>
    </citation>
    <scope>IDENTIFICATION</scope>
</reference>
<protein>
    <submittedName>
        <fullName evidence="4">Uncharacterized protein</fullName>
    </submittedName>
</protein>
<keyword evidence="1" id="KW-0472">Membrane</keyword>
<feature type="chain" id="PRO_5037940372" evidence="2">
    <location>
        <begin position="21"/>
        <end position="259"/>
    </location>
</feature>
<dbReference type="PANTHER" id="PTHR33748:SF6">
    <property type="entry name" value="TPM_PHOSPHATASE DOMAIN-CONTAINING PROTEIN"/>
    <property type="match status" value="1"/>
</dbReference>
<keyword evidence="3" id="KW-1185">Reference proteome</keyword>
<accession>A0A914GRI5</accession>
<dbReference type="AlphaFoldDB" id="A0A914GRI5"/>
<proteinExistence type="predicted"/>
<dbReference type="GO" id="GO:0005892">
    <property type="term" value="C:acetylcholine-gated channel complex"/>
    <property type="evidence" value="ECO:0007669"/>
    <property type="project" value="InterPro"/>
</dbReference>
<evidence type="ECO:0000313" key="4">
    <source>
        <dbReference type="WBParaSite" id="Gr19_v10_g1073.t1"/>
    </source>
</evidence>
<keyword evidence="1" id="KW-1133">Transmembrane helix</keyword>
<dbReference type="WBParaSite" id="Gr19_v10_g1073.t1">
    <property type="protein sequence ID" value="Gr19_v10_g1073.t1"/>
    <property type="gene ID" value="Gr19_v10_g1073"/>
</dbReference>
<evidence type="ECO:0000313" key="3">
    <source>
        <dbReference type="Proteomes" id="UP000887572"/>
    </source>
</evidence>
<dbReference type="Proteomes" id="UP000887572">
    <property type="component" value="Unplaced"/>
</dbReference>
<keyword evidence="2" id="KW-0732">Signal</keyword>
<feature type="transmembrane region" description="Helical" evidence="1">
    <location>
        <begin position="210"/>
        <end position="233"/>
    </location>
</feature>
<evidence type="ECO:0000256" key="1">
    <source>
        <dbReference type="SAM" id="Phobius"/>
    </source>
</evidence>
<sequence length="259" mass="28937">MMSSLLFLPFFLSICPQLLAIAASSPVDDYPNPLRDGQFAKCKMPRKSYLCDPDEVLSSEERERLAQMLDSFRDQTKNDGGQSGCKKKGVTGAVALTKKPLYFKINSRAFLLVLPTDLTNFGRIAFFFATPILQDEINHLYAAEQQMFQQKRWFDAIRGLLVGIRKIVNDRHGILSGDGQTEDVGGEDEIAWQQQAVVSPNSATAPPSTALTHFMLSICTIFASVALTFGILWKFQGHFYATRNGRPLLMRFNNPSMDA</sequence>
<dbReference type="InterPro" id="IPR033438">
    <property type="entry name" value="MOLO1"/>
</dbReference>
<dbReference type="PANTHER" id="PTHR33748">
    <property type="entry name" value="PROTEIN CBG04600"/>
    <property type="match status" value="1"/>
</dbReference>
<dbReference type="Pfam" id="PF17175">
    <property type="entry name" value="MOLO1"/>
    <property type="match status" value="1"/>
</dbReference>